<dbReference type="SUPFAM" id="SSF46894">
    <property type="entry name" value="C-terminal effector domain of the bipartite response regulators"/>
    <property type="match status" value="1"/>
</dbReference>
<sequence>MKASLPGARPAPDTASTPLAIIVDDDSGVRAALEDLFASVGLEVRSYGSGDAFLAAGLPQRNSCLILDVRLPGESGLDFQARLATLAPGLPVIFITGHADVPMSVRAMRHGALHFLPKPFRDQELLDAVWEALRGDEARRARDTDVAALRRRAEALTPRERDVLRGVNRGLLNKQIAHELSIAEVTVKMHRSSAFRKLEARTVADLIQKAMLLDL</sequence>
<evidence type="ECO:0000256" key="2">
    <source>
        <dbReference type="ARBA" id="ARBA00023125"/>
    </source>
</evidence>
<keyword evidence="2" id="KW-0238">DNA-binding</keyword>
<dbReference type="InterPro" id="IPR011006">
    <property type="entry name" value="CheY-like_superfamily"/>
</dbReference>
<proteinExistence type="predicted"/>
<dbReference type="Pfam" id="PF00072">
    <property type="entry name" value="Response_reg"/>
    <property type="match status" value="1"/>
</dbReference>
<dbReference type="SUPFAM" id="SSF52172">
    <property type="entry name" value="CheY-like"/>
    <property type="match status" value="1"/>
</dbReference>
<dbReference type="Pfam" id="PF00196">
    <property type="entry name" value="GerE"/>
    <property type="match status" value="1"/>
</dbReference>
<protein>
    <submittedName>
        <fullName evidence="7">Response regulator transcription factor</fullName>
    </submittedName>
</protein>
<dbReference type="PROSITE" id="PS00622">
    <property type="entry name" value="HTH_LUXR_1"/>
    <property type="match status" value="1"/>
</dbReference>
<accession>A0A5B8FWH7</accession>
<dbReference type="Gene3D" id="1.10.10.10">
    <property type="entry name" value="Winged helix-like DNA-binding domain superfamily/Winged helix DNA-binding domain"/>
    <property type="match status" value="1"/>
</dbReference>
<evidence type="ECO:0000259" key="5">
    <source>
        <dbReference type="PROSITE" id="PS50043"/>
    </source>
</evidence>
<evidence type="ECO:0000256" key="4">
    <source>
        <dbReference type="PROSITE-ProRule" id="PRU00169"/>
    </source>
</evidence>
<reference evidence="7 8" key="1">
    <citation type="submission" date="2019-06" db="EMBL/GenBank/DDBJ databases">
        <title>Genome sequence of Rhodobacteraceae bacterium D4M1.</title>
        <authorList>
            <person name="Cao J."/>
        </authorList>
    </citation>
    <scope>NUCLEOTIDE SEQUENCE [LARGE SCALE GENOMIC DNA]</scope>
    <source>
        <strain evidence="7 8">D4M1</strain>
    </source>
</reference>
<evidence type="ECO:0000256" key="1">
    <source>
        <dbReference type="ARBA" id="ARBA00023015"/>
    </source>
</evidence>
<dbReference type="PROSITE" id="PS50043">
    <property type="entry name" value="HTH_LUXR_2"/>
    <property type="match status" value="1"/>
</dbReference>
<dbReference type="InterPro" id="IPR000792">
    <property type="entry name" value="Tscrpt_reg_LuxR_C"/>
</dbReference>
<evidence type="ECO:0000313" key="8">
    <source>
        <dbReference type="Proteomes" id="UP000305888"/>
    </source>
</evidence>
<dbReference type="SMART" id="SM00448">
    <property type="entry name" value="REC"/>
    <property type="match status" value="1"/>
</dbReference>
<keyword evidence="3" id="KW-0804">Transcription</keyword>
<dbReference type="Gene3D" id="3.40.50.2300">
    <property type="match status" value="1"/>
</dbReference>
<dbReference type="PRINTS" id="PR00038">
    <property type="entry name" value="HTHLUXR"/>
</dbReference>
<gene>
    <name evidence="7" type="ORF">FDP22_02420</name>
</gene>
<dbReference type="EMBL" id="CP040818">
    <property type="protein sequence ID" value="QDL90742.1"/>
    <property type="molecule type" value="Genomic_DNA"/>
</dbReference>
<dbReference type="GO" id="GO:0003677">
    <property type="term" value="F:DNA binding"/>
    <property type="evidence" value="ECO:0007669"/>
    <property type="project" value="UniProtKB-KW"/>
</dbReference>
<evidence type="ECO:0000259" key="6">
    <source>
        <dbReference type="PROSITE" id="PS50110"/>
    </source>
</evidence>
<dbReference type="Proteomes" id="UP000305888">
    <property type="component" value="Chromosome"/>
</dbReference>
<dbReference type="GO" id="GO:0000160">
    <property type="term" value="P:phosphorelay signal transduction system"/>
    <property type="evidence" value="ECO:0007669"/>
    <property type="project" value="InterPro"/>
</dbReference>
<dbReference type="CDD" id="cd17537">
    <property type="entry name" value="REC_FixJ"/>
    <property type="match status" value="1"/>
</dbReference>
<feature type="domain" description="Response regulatory" evidence="6">
    <location>
        <begin position="19"/>
        <end position="133"/>
    </location>
</feature>
<evidence type="ECO:0000313" key="7">
    <source>
        <dbReference type="EMBL" id="QDL90742.1"/>
    </source>
</evidence>
<name>A0A5B8FWH7_9RHOB</name>
<evidence type="ECO:0000256" key="3">
    <source>
        <dbReference type="ARBA" id="ARBA00023163"/>
    </source>
</evidence>
<dbReference type="InterPro" id="IPR016032">
    <property type="entry name" value="Sig_transdc_resp-reg_C-effctor"/>
</dbReference>
<dbReference type="InterPro" id="IPR001789">
    <property type="entry name" value="Sig_transdc_resp-reg_receiver"/>
</dbReference>
<dbReference type="GO" id="GO:0006355">
    <property type="term" value="P:regulation of DNA-templated transcription"/>
    <property type="evidence" value="ECO:0007669"/>
    <property type="project" value="InterPro"/>
</dbReference>
<organism evidence="7 8">
    <name type="scientific">Paroceanicella profunda</name>
    <dbReference type="NCBI Taxonomy" id="2579971"/>
    <lineage>
        <taxon>Bacteria</taxon>
        <taxon>Pseudomonadati</taxon>
        <taxon>Pseudomonadota</taxon>
        <taxon>Alphaproteobacteria</taxon>
        <taxon>Rhodobacterales</taxon>
        <taxon>Paracoccaceae</taxon>
        <taxon>Paroceanicella</taxon>
    </lineage>
</organism>
<keyword evidence="8" id="KW-1185">Reference proteome</keyword>
<feature type="domain" description="HTH luxR-type" evidence="5">
    <location>
        <begin position="149"/>
        <end position="214"/>
    </location>
</feature>
<dbReference type="PANTHER" id="PTHR44688:SF16">
    <property type="entry name" value="DNA-BINDING TRANSCRIPTIONAL ACTIVATOR DEVR_DOSR"/>
    <property type="match status" value="1"/>
</dbReference>
<dbReference type="AlphaFoldDB" id="A0A5B8FWH7"/>
<dbReference type="PROSITE" id="PS50110">
    <property type="entry name" value="RESPONSE_REGULATORY"/>
    <property type="match status" value="1"/>
</dbReference>
<dbReference type="OrthoDB" id="9782655at2"/>
<dbReference type="KEGG" id="ppru:FDP22_02420"/>
<dbReference type="SMART" id="SM00421">
    <property type="entry name" value="HTH_LUXR"/>
    <property type="match status" value="1"/>
</dbReference>
<dbReference type="InterPro" id="IPR036388">
    <property type="entry name" value="WH-like_DNA-bd_sf"/>
</dbReference>
<dbReference type="PANTHER" id="PTHR44688">
    <property type="entry name" value="DNA-BINDING TRANSCRIPTIONAL ACTIVATOR DEVR_DOSR"/>
    <property type="match status" value="1"/>
</dbReference>
<keyword evidence="4" id="KW-0597">Phosphoprotein</keyword>
<feature type="modified residue" description="4-aspartylphosphate" evidence="4">
    <location>
        <position position="68"/>
    </location>
</feature>
<keyword evidence="1" id="KW-0805">Transcription regulation</keyword>
<dbReference type="CDD" id="cd06170">
    <property type="entry name" value="LuxR_C_like"/>
    <property type="match status" value="1"/>
</dbReference>
<dbReference type="RefSeq" id="WP_138576530.1">
    <property type="nucleotide sequence ID" value="NZ_CP040818.1"/>
</dbReference>